<feature type="coiled-coil region" evidence="1">
    <location>
        <begin position="380"/>
        <end position="407"/>
    </location>
</feature>
<dbReference type="EMBL" id="SDMP01000010">
    <property type="protein sequence ID" value="RYR34791.1"/>
    <property type="molecule type" value="Genomic_DNA"/>
</dbReference>
<evidence type="ECO:0000313" key="4">
    <source>
        <dbReference type="Proteomes" id="UP000289738"/>
    </source>
</evidence>
<accession>A0A445B804</accession>
<dbReference type="AlphaFoldDB" id="A0A445B804"/>
<name>A0A445B804_ARAHY</name>
<feature type="compositionally biased region" description="Low complexity" evidence="2">
    <location>
        <begin position="120"/>
        <end position="138"/>
    </location>
</feature>
<evidence type="ECO:0000313" key="3">
    <source>
        <dbReference type="EMBL" id="RYR34791.1"/>
    </source>
</evidence>
<feature type="region of interest" description="Disordered" evidence="2">
    <location>
        <begin position="102"/>
        <end position="149"/>
    </location>
</feature>
<reference evidence="3 4" key="1">
    <citation type="submission" date="2019-01" db="EMBL/GenBank/DDBJ databases">
        <title>Sequencing of cultivated peanut Arachis hypogaea provides insights into genome evolution and oil improvement.</title>
        <authorList>
            <person name="Chen X."/>
        </authorList>
    </citation>
    <scope>NUCLEOTIDE SEQUENCE [LARGE SCALE GENOMIC DNA]</scope>
    <source>
        <strain evidence="4">cv. Fuhuasheng</strain>
        <tissue evidence="3">Leaves</tissue>
    </source>
</reference>
<sequence length="537" mass="62120">MYQGWNTPRWEEPQGIDHSYWQQPPDTYRYNSHPNACQFNGYDDSSCGTQQPPSYAYESHPQHEPQPFSQAFPYQAPSYDPYPSYDQSSIPYFYDHFEQEPLESPQPYQDYSQEPPQCTPSLYPYQEEPPSYYEPSLQNNEPSYSPQAPIDDPLTLLLQGQEAMKRDTLEFVTNLTKVVHTLTHQCLKTQGTSVTTCERSKEEQSMKERLENPVETEELNFVLEQLEKPMIIEEKEEVVEDLGDVESPWECSIMEHFPKKLDIDVEEGAQPPRHVIVEDLEEAYQEMDSIMDEFLSTMESSPIGHGVEIIEECAQPPIPLVSNEKENYQEGKVGMVYIEIEEYEEVDQEINSFINEFLSKVESPPIKQDEALEDNTKPRNKRKKVEIEEACEEVETTKEEHKEVDLASSKCGETSLPKSPSNTTFKWVKSLSLSFNFSLEYGLIENDGQLRTLCGLKSKNELCSGWKVSVKLIKVKASRYRDDVGTRITLYGSRKKYWWSKENSLRQSHSCQPPIRQNHGTQLTDGCENKIWDPVDE</sequence>
<feature type="region of interest" description="Disordered" evidence="2">
    <location>
        <begin position="1"/>
        <end position="80"/>
    </location>
</feature>
<evidence type="ECO:0000256" key="1">
    <source>
        <dbReference type="SAM" id="Coils"/>
    </source>
</evidence>
<feature type="compositionally biased region" description="Polar residues" evidence="2">
    <location>
        <begin position="106"/>
        <end position="116"/>
    </location>
</feature>
<evidence type="ECO:0000256" key="2">
    <source>
        <dbReference type="SAM" id="MobiDB-lite"/>
    </source>
</evidence>
<feature type="compositionally biased region" description="Polar residues" evidence="2">
    <location>
        <begin position="20"/>
        <end position="38"/>
    </location>
</feature>
<keyword evidence="1" id="KW-0175">Coiled coil</keyword>
<comment type="caution">
    <text evidence="3">The sequence shown here is derived from an EMBL/GenBank/DDBJ whole genome shotgun (WGS) entry which is preliminary data.</text>
</comment>
<gene>
    <name evidence="3" type="ORF">Ahy_A10g049821</name>
</gene>
<organism evidence="3 4">
    <name type="scientific">Arachis hypogaea</name>
    <name type="common">Peanut</name>
    <dbReference type="NCBI Taxonomy" id="3818"/>
    <lineage>
        <taxon>Eukaryota</taxon>
        <taxon>Viridiplantae</taxon>
        <taxon>Streptophyta</taxon>
        <taxon>Embryophyta</taxon>
        <taxon>Tracheophyta</taxon>
        <taxon>Spermatophyta</taxon>
        <taxon>Magnoliopsida</taxon>
        <taxon>eudicotyledons</taxon>
        <taxon>Gunneridae</taxon>
        <taxon>Pentapetalae</taxon>
        <taxon>rosids</taxon>
        <taxon>fabids</taxon>
        <taxon>Fabales</taxon>
        <taxon>Fabaceae</taxon>
        <taxon>Papilionoideae</taxon>
        <taxon>50 kb inversion clade</taxon>
        <taxon>dalbergioids sensu lato</taxon>
        <taxon>Dalbergieae</taxon>
        <taxon>Pterocarpus clade</taxon>
        <taxon>Arachis</taxon>
    </lineage>
</organism>
<proteinExistence type="predicted"/>
<dbReference type="Proteomes" id="UP000289738">
    <property type="component" value="Chromosome A10"/>
</dbReference>
<protein>
    <submittedName>
        <fullName evidence="3">Uncharacterized protein</fullName>
    </submittedName>
</protein>
<keyword evidence="4" id="KW-1185">Reference proteome</keyword>